<dbReference type="HOGENOM" id="CLU_2924122_0_0_1"/>
<gene>
    <name evidence="2" type="ORF">SERLADRAFT_460934</name>
</gene>
<dbReference type="GeneID" id="18818147"/>
<evidence type="ECO:0000313" key="2">
    <source>
        <dbReference type="EMBL" id="EGO27467.1"/>
    </source>
</evidence>
<feature type="compositionally biased region" description="Basic residues" evidence="1">
    <location>
        <begin position="1"/>
        <end position="16"/>
    </location>
</feature>
<dbReference type="KEGG" id="sla:SERLADRAFT_460934"/>
<dbReference type="RefSeq" id="XP_007315558.1">
    <property type="nucleotide sequence ID" value="XM_007315496.1"/>
</dbReference>
<dbReference type="EMBL" id="GL945431">
    <property type="protein sequence ID" value="EGO27467.1"/>
    <property type="molecule type" value="Genomic_DNA"/>
</dbReference>
<organism>
    <name type="scientific">Serpula lacrymans var. lacrymans (strain S7.9)</name>
    <name type="common">Dry rot fungus</name>
    <dbReference type="NCBI Taxonomy" id="578457"/>
    <lineage>
        <taxon>Eukaryota</taxon>
        <taxon>Fungi</taxon>
        <taxon>Dikarya</taxon>
        <taxon>Basidiomycota</taxon>
        <taxon>Agaricomycotina</taxon>
        <taxon>Agaricomycetes</taxon>
        <taxon>Agaricomycetidae</taxon>
        <taxon>Boletales</taxon>
        <taxon>Coniophorineae</taxon>
        <taxon>Serpulaceae</taxon>
        <taxon>Serpula</taxon>
    </lineage>
</organism>
<proteinExistence type="predicted"/>
<protein>
    <submittedName>
        <fullName evidence="2">Uncharacterized protein</fullName>
    </submittedName>
</protein>
<dbReference type="AlphaFoldDB" id="F8NMS0"/>
<accession>F8NMS0</accession>
<reference evidence="2" key="1">
    <citation type="submission" date="2011-04" db="EMBL/GenBank/DDBJ databases">
        <title>Evolution of plant cell wall degrading machinery underlies the functional diversity of forest fungi.</title>
        <authorList>
            <consortium name="US DOE Joint Genome Institute (JGI-PGF)"/>
            <person name="Eastwood D.C."/>
            <person name="Floudas D."/>
            <person name="Binder M."/>
            <person name="Majcherczyk A."/>
            <person name="Schneider P."/>
            <person name="Aerts A."/>
            <person name="Asiegbu F.O."/>
            <person name="Baker S.E."/>
            <person name="Barry K."/>
            <person name="Bendiksby M."/>
            <person name="Blumentritt M."/>
            <person name="Coutinho P.M."/>
            <person name="Cullen D."/>
            <person name="Cullen D."/>
            <person name="Gathman A."/>
            <person name="Goodell B."/>
            <person name="Henrissat B."/>
            <person name="Ihrmark K."/>
            <person name="Kauserud H."/>
            <person name="Kohler A."/>
            <person name="LaButti K."/>
            <person name="Lapidus A."/>
            <person name="Lavin J.L."/>
            <person name="Lee Y.-H."/>
            <person name="Lindquist E."/>
            <person name="Lilly W."/>
            <person name="Lucas S."/>
            <person name="Morin E."/>
            <person name="Murat C."/>
            <person name="Oguiza J.A."/>
            <person name="Park J."/>
            <person name="Pisabarro A.G."/>
            <person name="Riley R."/>
            <person name="Rosling A."/>
            <person name="Salamov A."/>
            <person name="Schmidt O."/>
            <person name="Schmutz J."/>
            <person name="Skrede I."/>
            <person name="Stenlid J."/>
            <person name="Wiebenga A."/>
            <person name="Xie X."/>
            <person name="Kues U."/>
            <person name="Hibbett D.S."/>
            <person name="Hoffmeister D."/>
            <person name="Hogberg N."/>
            <person name="Martin F."/>
            <person name="Grigoriev I.V."/>
            <person name="Watkinson S.C."/>
        </authorList>
    </citation>
    <scope>NUCLEOTIDE SEQUENCE</scope>
    <source>
        <strain evidence="2">S7.9</strain>
    </source>
</reference>
<evidence type="ECO:0000256" key="1">
    <source>
        <dbReference type="SAM" id="MobiDB-lite"/>
    </source>
</evidence>
<feature type="region of interest" description="Disordered" evidence="1">
    <location>
        <begin position="1"/>
        <end position="33"/>
    </location>
</feature>
<name>F8NMS0_SERL9</name>
<dbReference type="Proteomes" id="UP000008064">
    <property type="component" value="Unassembled WGS sequence"/>
</dbReference>
<sequence>MMIATKRMRALSRPHSRPWQVGPSRVPNSVVKRRSRTRVCRRWDSGVWGGRDAVKKGHVGR</sequence>